<dbReference type="Gene3D" id="1.20.120.620">
    <property type="entry name" value="Backbone structure of the membrane domain of e. Coli histidine kinase receptor kdpd"/>
    <property type="match status" value="1"/>
</dbReference>
<dbReference type="GO" id="GO:0005737">
    <property type="term" value="C:cytoplasm"/>
    <property type="evidence" value="ECO:0007669"/>
    <property type="project" value="UniProtKB-ARBA"/>
</dbReference>
<dbReference type="PANTHER" id="PTHR45569:SF1">
    <property type="entry name" value="SENSOR PROTEIN KDPD"/>
    <property type="match status" value="1"/>
</dbReference>
<dbReference type="SUPFAM" id="SSF55874">
    <property type="entry name" value="ATPase domain of HSP90 chaperone/DNA topoisomerase II/histidine kinase"/>
    <property type="match status" value="1"/>
</dbReference>
<dbReference type="PROSITE" id="PS50109">
    <property type="entry name" value="HIS_KIN"/>
    <property type="match status" value="1"/>
</dbReference>
<dbReference type="SUPFAM" id="SSF47384">
    <property type="entry name" value="Homodimeric domain of signal transducing histidine kinase"/>
    <property type="match status" value="1"/>
</dbReference>
<dbReference type="Pfam" id="PF00582">
    <property type="entry name" value="Usp"/>
    <property type="match status" value="1"/>
</dbReference>
<dbReference type="InterPro" id="IPR038318">
    <property type="entry name" value="KdpD_sf"/>
</dbReference>
<reference evidence="18 20" key="2">
    <citation type="submission" date="2020-10" db="EMBL/GenBank/DDBJ databases">
        <title>Genome sequencing of Bifidobacterium eulemuris_DSMZ_100216.</title>
        <authorList>
            <person name="Kim J."/>
        </authorList>
    </citation>
    <scope>NUCLEOTIDE SEQUENCE [LARGE SCALE GENOMIC DNA]</scope>
    <source>
        <strain evidence="18 20">DSM 100216</strain>
    </source>
</reference>
<dbReference type="Gene3D" id="3.40.50.300">
    <property type="entry name" value="P-loop containing nucleotide triphosphate hydrolases"/>
    <property type="match status" value="1"/>
</dbReference>
<evidence type="ECO:0000256" key="7">
    <source>
        <dbReference type="ARBA" id="ARBA00022692"/>
    </source>
</evidence>
<evidence type="ECO:0000313" key="17">
    <source>
        <dbReference type="EMBL" id="OZG69680.1"/>
    </source>
</evidence>
<dbReference type="RefSeq" id="WP_094635825.1">
    <property type="nucleotide sequence ID" value="NZ_CP062938.1"/>
</dbReference>
<dbReference type="Gene3D" id="3.30.565.10">
    <property type="entry name" value="Histidine kinase-like ATPase, C-terminal domain"/>
    <property type="match status" value="1"/>
</dbReference>
<evidence type="ECO:0000256" key="8">
    <source>
        <dbReference type="ARBA" id="ARBA00022741"/>
    </source>
</evidence>
<evidence type="ECO:0000256" key="9">
    <source>
        <dbReference type="ARBA" id="ARBA00022777"/>
    </source>
</evidence>
<keyword evidence="7 15" id="KW-0812">Transmembrane</keyword>
<keyword evidence="12" id="KW-0902">Two-component regulatory system</keyword>
<dbReference type="CDD" id="cd00082">
    <property type="entry name" value="HisKA"/>
    <property type="match status" value="1"/>
</dbReference>
<gene>
    <name evidence="18" type="ORF">BE0216_06900</name>
    <name evidence="17" type="ORF">BEUL_0097</name>
</gene>
<evidence type="ECO:0000256" key="11">
    <source>
        <dbReference type="ARBA" id="ARBA00022989"/>
    </source>
</evidence>
<reference evidence="17 19" key="1">
    <citation type="journal article" date="2017" name="BMC Genomics">
        <title>Comparative genomic and phylogenomic analyses of the Bifidobacteriaceae family.</title>
        <authorList>
            <person name="Lugli G.A."/>
            <person name="Milani C."/>
            <person name="Turroni F."/>
            <person name="Duranti S."/>
            <person name="Mancabelli L."/>
            <person name="Mangifesta M."/>
            <person name="Ferrario C."/>
            <person name="Modesto M."/>
            <person name="Mattarelli P."/>
            <person name="Jiri K."/>
            <person name="van Sinderen D."/>
            <person name="Ventura M."/>
        </authorList>
    </citation>
    <scope>NUCLEOTIDE SEQUENCE [LARGE SCALE GENOMIC DNA]</scope>
    <source>
        <strain evidence="17 19">DSM 100216</strain>
    </source>
</reference>
<dbReference type="Gene3D" id="1.10.287.130">
    <property type="match status" value="1"/>
</dbReference>
<dbReference type="Pfam" id="PF13493">
    <property type="entry name" value="DUF4118"/>
    <property type="match status" value="1"/>
</dbReference>
<dbReference type="InterPro" id="IPR005467">
    <property type="entry name" value="His_kinase_dom"/>
</dbReference>
<dbReference type="PRINTS" id="PR00344">
    <property type="entry name" value="BCTRLSENSOR"/>
</dbReference>
<evidence type="ECO:0000256" key="13">
    <source>
        <dbReference type="ARBA" id="ARBA00023136"/>
    </source>
</evidence>
<keyword evidence="9 17" id="KW-0418">Kinase</keyword>
<dbReference type="Gene3D" id="3.40.50.620">
    <property type="entry name" value="HUPs"/>
    <property type="match status" value="1"/>
</dbReference>
<dbReference type="InterPro" id="IPR003852">
    <property type="entry name" value="Sig_transdc_His_kinase_KdpD_N"/>
</dbReference>
<dbReference type="InterPro" id="IPR014729">
    <property type="entry name" value="Rossmann-like_a/b/a_fold"/>
</dbReference>
<dbReference type="GO" id="GO:0005886">
    <property type="term" value="C:plasma membrane"/>
    <property type="evidence" value="ECO:0007669"/>
    <property type="project" value="UniProtKB-SubCell"/>
</dbReference>
<evidence type="ECO:0000256" key="6">
    <source>
        <dbReference type="ARBA" id="ARBA00022679"/>
    </source>
</evidence>
<dbReference type="CDD" id="cd00075">
    <property type="entry name" value="HATPase"/>
    <property type="match status" value="1"/>
</dbReference>
<dbReference type="Proteomes" id="UP000593943">
    <property type="component" value="Chromosome"/>
</dbReference>
<evidence type="ECO:0000256" key="5">
    <source>
        <dbReference type="ARBA" id="ARBA00022553"/>
    </source>
</evidence>
<dbReference type="InterPro" id="IPR036890">
    <property type="entry name" value="HATPase_C_sf"/>
</dbReference>
<dbReference type="InterPro" id="IPR036097">
    <property type="entry name" value="HisK_dim/P_sf"/>
</dbReference>
<evidence type="ECO:0000313" key="20">
    <source>
        <dbReference type="Proteomes" id="UP000593943"/>
    </source>
</evidence>
<keyword evidence="5" id="KW-0597">Phosphoprotein</keyword>
<evidence type="ECO:0000256" key="14">
    <source>
        <dbReference type="SAM" id="MobiDB-lite"/>
    </source>
</evidence>
<keyword evidence="20" id="KW-1185">Reference proteome</keyword>
<dbReference type="EMBL" id="CP062938">
    <property type="protein sequence ID" value="QOL32215.1"/>
    <property type="molecule type" value="Genomic_DNA"/>
</dbReference>
<dbReference type="SUPFAM" id="SSF52402">
    <property type="entry name" value="Adenine nucleotide alpha hydrolases-like"/>
    <property type="match status" value="1"/>
</dbReference>
<dbReference type="SMART" id="SM00387">
    <property type="entry name" value="HATPase_c"/>
    <property type="match status" value="1"/>
</dbReference>
<feature type="compositionally biased region" description="Basic and acidic residues" evidence="14">
    <location>
        <begin position="929"/>
        <end position="950"/>
    </location>
</feature>
<dbReference type="InterPro" id="IPR004358">
    <property type="entry name" value="Sig_transdc_His_kin-like_C"/>
</dbReference>
<dbReference type="InterPro" id="IPR025201">
    <property type="entry name" value="KdpD_TM"/>
</dbReference>
<dbReference type="Proteomes" id="UP000216057">
    <property type="component" value="Unassembled WGS sequence"/>
</dbReference>
<dbReference type="AlphaFoldDB" id="A0A261GE42"/>
<evidence type="ECO:0000256" key="4">
    <source>
        <dbReference type="ARBA" id="ARBA00012438"/>
    </source>
</evidence>
<proteinExistence type="predicted"/>
<feature type="region of interest" description="Disordered" evidence="14">
    <location>
        <begin position="894"/>
        <end position="1020"/>
    </location>
</feature>
<evidence type="ECO:0000256" key="12">
    <source>
        <dbReference type="ARBA" id="ARBA00023012"/>
    </source>
</evidence>
<dbReference type="InterPro" id="IPR003661">
    <property type="entry name" value="HisK_dim/P_dom"/>
</dbReference>
<feature type="compositionally biased region" description="Basic and acidic residues" evidence="14">
    <location>
        <begin position="911"/>
        <end position="921"/>
    </location>
</feature>
<dbReference type="GO" id="GO:0000155">
    <property type="term" value="F:phosphorelay sensor kinase activity"/>
    <property type="evidence" value="ECO:0007669"/>
    <property type="project" value="InterPro"/>
</dbReference>
<evidence type="ECO:0000256" key="15">
    <source>
        <dbReference type="SAM" id="Phobius"/>
    </source>
</evidence>
<dbReference type="InterPro" id="IPR027417">
    <property type="entry name" value="P-loop_NTPase"/>
</dbReference>
<keyword evidence="11 15" id="KW-1133">Transmembrane helix</keyword>
<evidence type="ECO:0000256" key="1">
    <source>
        <dbReference type="ARBA" id="ARBA00000085"/>
    </source>
</evidence>
<evidence type="ECO:0000256" key="10">
    <source>
        <dbReference type="ARBA" id="ARBA00022840"/>
    </source>
</evidence>
<evidence type="ECO:0000259" key="16">
    <source>
        <dbReference type="PROSITE" id="PS50109"/>
    </source>
</evidence>
<feature type="transmembrane region" description="Helical" evidence="15">
    <location>
        <begin position="416"/>
        <end position="444"/>
    </location>
</feature>
<feature type="compositionally biased region" description="Polar residues" evidence="14">
    <location>
        <begin position="1000"/>
        <end position="1010"/>
    </location>
</feature>
<dbReference type="SMART" id="SM00388">
    <property type="entry name" value="HisKA"/>
    <property type="match status" value="1"/>
</dbReference>
<comment type="catalytic activity">
    <reaction evidence="1">
        <text>ATP + protein L-histidine = ADP + protein N-phospho-L-histidine.</text>
        <dbReference type="EC" id="2.7.13.3"/>
    </reaction>
</comment>
<name>A0A261GE42_9BIFI</name>
<dbReference type="InterPro" id="IPR006016">
    <property type="entry name" value="UspA"/>
</dbReference>
<protein>
    <recommendedName>
        <fullName evidence="4">histidine kinase</fullName>
        <ecNumber evidence="4">2.7.13.3</ecNumber>
    </recommendedName>
</protein>
<accession>A0A261GE42</accession>
<dbReference type="Pfam" id="PF02518">
    <property type="entry name" value="HATPase_c"/>
    <property type="match status" value="1"/>
</dbReference>
<feature type="transmembrane region" description="Helical" evidence="15">
    <location>
        <begin position="384"/>
        <end position="404"/>
    </location>
</feature>
<evidence type="ECO:0000313" key="18">
    <source>
        <dbReference type="EMBL" id="QOL32215.1"/>
    </source>
</evidence>
<keyword evidence="6" id="KW-0808">Transferase</keyword>
<dbReference type="InterPro" id="IPR052023">
    <property type="entry name" value="Histidine_kinase_KdpD"/>
</dbReference>
<dbReference type="EC" id="2.7.13.3" evidence="4"/>
<feature type="compositionally biased region" description="Gly residues" evidence="14">
    <location>
        <begin position="894"/>
        <end position="909"/>
    </location>
</feature>
<dbReference type="EMBL" id="MWWZ01000001">
    <property type="protein sequence ID" value="OZG69680.1"/>
    <property type="molecule type" value="Genomic_DNA"/>
</dbReference>
<dbReference type="KEGG" id="beu:BE0216_06900"/>
<evidence type="ECO:0000256" key="2">
    <source>
        <dbReference type="ARBA" id="ARBA00004141"/>
    </source>
</evidence>
<dbReference type="OrthoDB" id="9806130at2"/>
<dbReference type="GO" id="GO:0005524">
    <property type="term" value="F:ATP binding"/>
    <property type="evidence" value="ECO:0007669"/>
    <property type="project" value="UniProtKB-KW"/>
</dbReference>
<keyword evidence="10" id="KW-0067">ATP-binding</keyword>
<keyword evidence="13 15" id="KW-0472">Membrane</keyword>
<dbReference type="Pfam" id="PF02702">
    <property type="entry name" value="KdpD"/>
    <property type="match status" value="1"/>
</dbReference>
<evidence type="ECO:0000313" key="19">
    <source>
        <dbReference type="Proteomes" id="UP000216057"/>
    </source>
</evidence>
<comment type="subcellular location">
    <subcellularLocation>
        <location evidence="3">Cell membrane</location>
    </subcellularLocation>
    <subcellularLocation>
        <location evidence="2">Membrane</location>
        <topology evidence="2">Multi-pass membrane protein</topology>
    </subcellularLocation>
</comment>
<dbReference type="InterPro" id="IPR003594">
    <property type="entry name" value="HATPase_dom"/>
</dbReference>
<feature type="domain" description="Histidine kinase" evidence="16">
    <location>
        <begin position="622"/>
        <end position="835"/>
    </location>
</feature>
<organism evidence="17 19">
    <name type="scientific">Bifidobacterium eulemuris</name>
    <dbReference type="NCBI Taxonomy" id="1765219"/>
    <lineage>
        <taxon>Bacteria</taxon>
        <taxon>Bacillati</taxon>
        <taxon>Actinomycetota</taxon>
        <taxon>Actinomycetes</taxon>
        <taxon>Bifidobacteriales</taxon>
        <taxon>Bifidobacteriaceae</taxon>
        <taxon>Bifidobacterium</taxon>
    </lineage>
</organism>
<evidence type="ECO:0000256" key="3">
    <source>
        <dbReference type="ARBA" id="ARBA00004236"/>
    </source>
</evidence>
<dbReference type="Pfam" id="PF00512">
    <property type="entry name" value="HisKA"/>
    <property type="match status" value="1"/>
</dbReference>
<dbReference type="PANTHER" id="PTHR45569">
    <property type="entry name" value="SENSOR PROTEIN KDPD"/>
    <property type="match status" value="1"/>
</dbReference>
<sequence>MANTRGSLRVLLGAAPGVGKTYAMLQEGRRLRDEGKDVVIALLETHGRRATAQAAEGLEQVPRRRVRYRGMWLDEMDLFKVVERDPQVALVDEFAHSNAPGSVHAKRWQDVEDLLDAGIDVITTINVQHIESLNDVVRGITGSEQRETVPDKVLRAATQIELVDLPPEGLRERLSAGLVYQPDRVDAALSNYFRLGNLTALRELALLWLAGRVDEALKAYRSEHHISAKWETRERVVVALSGGPEGEQLLRRGARVARASGGGDLMAVHVTSEDGLRGSDPVLLEQQRDLVEQLGGSYHQITGESIADSLLQFARANNATQIIVGVSRRSAISRWLGRPSSTNEIISKSGDIDVHVVTHAFAHRRMLSRLRLPRRRRTMTTPRIALGFLFACLAVPVVAGLLALASDPLFAARDALVLQLIVVASALIGGVAPATMAAVLSGLALDYLYVAPTGSLHMPHWQDWLTMLLYVAVGVIVSFVVDRAGERARQAQRASAESEMLAAISGAVLRSGDPLEAIVSRTREAFGFTCVRVVKGGEVLASDGDESDGGVSGATPGTIAIGDDGVTLELYGRAIEASDQRLLMAVASQILTVLEHNVLAQKAQEVEPLAAAEKMRTALLNAVSHDLRRPLASATAAVSGLRRMGDTMSGEDRDELLAVADESLGQLTKLVTDLLDVSRIREGALPLSLVASDVGAAIVPVLDEQRIGPGKVDLELDAQLPLVMADPPLLRRALANVVTNAMRFSPEGARIRISASAFNGMVEIRVADRGPGVPDERKADIFVPFHRLGDTDNTTGLGLGMALSKGFIESMGGSIEAEDTPGGGLTMVIGLHAADPALRLGQPIPPADIPASAERVEAATMAVSGMVSDVMLPLRGEASADVLEGLMGRALNGSGGGPDGLGGGPGVMGGRPDRLGGRKDVMGGGPDVSDGRPDGSDDRPETTGGHEDVTGGHTDVVKSAGRANLSGHENKQNGTNRVGGVNIVGVEGRTDGTDDADCANPTNSYTTIVGTSRDDPKEAR</sequence>
<feature type="transmembrane region" description="Helical" evidence="15">
    <location>
        <begin position="464"/>
        <end position="481"/>
    </location>
</feature>
<dbReference type="FunFam" id="3.40.50.300:FF:000483">
    <property type="entry name" value="Sensor histidine kinase KdpD"/>
    <property type="match status" value="1"/>
</dbReference>
<keyword evidence="8" id="KW-0547">Nucleotide-binding</keyword>